<organism evidence="1 2">
    <name type="scientific">[Candida] arabinofermentans NRRL YB-2248</name>
    <dbReference type="NCBI Taxonomy" id="983967"/>
    <lineage>
        <taxon>Eukaryota</taxon>
        <taxon>Fungi</taxon>
        <taxon>Dikarya</taxon>
        <taxon>Ascomycota</taxon>
        <taxon>Saccharomycotina</taxon>
        <taxon>Pichiomycetes</taxon>
        <taxon>Pichiales</taxon>
        <taxon>Pichiaceae</taxon>
        <taxon>Ogataea</taxon>
        <taxon>Ogataea/Candida clade</taxon>
    </lineage>
</organism>
<name>A0A1E4SVW9_9ASCO</name>
<evidence type="ECO:0000313" key="1">
    <source>
        <dbReference type="EMBL" id="ODV83572.1"/>
    </source>
</evidence>
<sequence length="159" mass="18899">MFKYSIRYIHSINPSLAKINNNATKLIINSITDNINYNYNSALQASKEFEKLTFENNVNYQQIPDDSKFIDKYYNDLIEYKLKLDVVEYNDFKTISNLFKSLSELKPSDEVEIKKFDLFIYDLIKLFKMNNCHLFILDLLIQNKELFDKFETINKQSAC</sequence>
<dbReference type="Proteomes" id="UP000094801">
    <property type="component" value="Unassembled WGS sequence"/>
</dbReference>
<proteinExistence type="predicted"/>
<reference evidence="2" key="1">
    <citation type="submission" date="2016-04" db="EMBL/GenBank/DDBJ databases">
        <title>Comparative genomics of biotechnologically important yeasts.</title>
        <authorList>
            <consortium name="DOE Joint Genome Institute"/>
            <person name="Riley R."/>
            <person name="Haridas S."/>
            <person name="Wolfe K.H."/>
            <person name="Lopes M.R."/>
            <person name="Hittinger C.T."/>
            <person name="Goker M."/>
            <person name="Salamov A."/>
            <person name="Wisecaver J."/>
            <person name="Long T.M."/>
            <person name="Aerts A.L."/>
            <person name="Barry K."/>
            <person name="Choi C."/>
            <person name="Clum A."/>
            <person name="Coughlan A.Y."/>
            <person name="Deshpande S."/>
            <person name="Douglass A.P."/>
            <person name="Hanson S.J."/>
            <person name="Klenk H.-P."/>
            <person name="Labutti K."/>
            <person name="Lapidus A."/>
            <person name="Lindquist E."/>
            <person name="Lipzen A."/>
            <person name="Meier-Kolthoff J.P."/>
            <person name="Ohm R.A."/>
            <person name="Otillar R.P."/>
            <person name="Pangilinan J."/>
            <person name="Peng Y."/>
            <person name="Rokas A."/>
            <person name="Rosa C.A."/>
            <person name="Scheuner C."/>
            <person name="Sibirny A.A."/>
            <person name="Slot J.C."/>
            <person name="Stielow J.B."/>
            <person name="Sun H."/>
            <person name="Kurtzman C.P."/>
            <person name="Blackwell M."/>
            <person name="Grigoriev I.V."/>
            <person name="Jeffries T.W."/>
        </authorList>
    </citation>
    <scope>NUCLEOTIDE SEQUENCE [LARGE SCALE GENOMIC DNA]</scope>
    <source>
        <strain evidence="2">NRRL YB-2248</strain>
    </source>
</reference>
<dbReference type="EMBL" id="KV453862">
    <property type="protein sequence ID" value="ODV83572.1"/>
    <property type="molecule type" value="Genomic_DNA"/>
</dbReference>
<evidence type="ECO:0000313" key="2">
    <source>
        <dbReference type="Proteomes" id="UP000094801"/>
    </source>
</evidence>
<dbReference type="Pfam" id="PF17315">
    <property type="entry name" value="FMP23"/>
    <property type="match status" value="1"/>
</dbReference>
<dbReference type="AlphaFoldDB" id="A0A1E4SVW9"/>
<gene>
    <name evidence="1" type="ORF">CANARDRAFT_9391</name>
</gene>
<dbReference type="OrthoDB" id="4029988at2759"/>
<protein>
    <submittedName>
        <fullName evidence="1">Uncharacterized protein</fullName>
    </submittedName>
</protein>
<keyword evidence="2" id="KW-1185">Reference proteome</keyword>
<dbReference type="InterPro" id="IPR035283">
    <property type="entry name" value="Fmp23"/>
</dbReference>
<accession>A0A1E4SVW9</accession>